<evidence type="ECO:0000313" key="1">
    <source>
        <dbReference type="EMBL" id="KAG8633287.1"/>
    </source>
</evidence>
<proteinExistence type="predicted"/>
<comment type="caution">
    <text evidence="1">The sequence shown here is derived from an EMBL/GenBank/DDBJ whole genome shotgun (WGS) entry which is preliminary data.</text>
</comment>
<dbReference type="EMBL" id="CM004404">
    <property type="protein sequence ID" value="KAG8633287.1"/>
    <property type="molecule type" value="Genomic_DNA"/>
</dbReference>
<keyword evidence="2" id="KW-1185">Reference proteome</keyword>
<accession>A0ACB7FZD4</accession>
<sequence>MLFMSSWSPYPPPPSSSSSDLCLSSKLSMDSSDFPVTRSPRKELQGPRPPALKVRKDSHKIKKPPVAPQPSQQQQHHHHQPPTQPRPPVIIYTVSPKVIHTNPSDFMNLVQRLTGSSSSSTSAASYSTSNPFNDDVGAISPAARYATIEKAKTPKDRSVPASGDMGFLEGIEMDQIMERSSNFLPGILSPGPASLPPIPPNFFSPQSDLNSFFHDLSPVVHGNRNFIEGSFMPSPSIFVSPRFTSPTPSLDIFNNFNFNNIFDF</sequence>
<name>A0ACB7FZD4_MANES</name>
<organism evidence="1 2">
    <name type="scientific">Manihot esculenta</name>
    <name type="common">Cassava</name>
    <name type="synonym">Jatropha manihot</name>
    <dbReference type="NCBI Taxonomy" id="3983"/>
    <lineage>
        <taxon>Eukaryota</taxon>
        <taxon>Viridiplantae</taxon>
        <taxon>Streptophyta</taxon>
        <taxon>Embryophyta</taxon>
        <taxon>Tracheophyta</taxon>
        <taxon>Spermatophyta</taxon>
        <taxon>Magnoliopsida</taxon>
        <taxon>eudicotyledons</taxon>
        <taxon>Gunneridae</taxon>
        <taxon>Pentapetalae</taxon>
        <taxon>rosids</taxon>
        <taxon>fabids</taxon>
        <taxon>Malpighiales</taxon>
        <taxon>Euphorbiaceae</taxon>
        <taxon>Crotonoideae</taxon>
        <taxon>Manihoteae</taxon>
        <taxon>Manihot</taxon>
    </lineage>
</organism>
<gene>
    <name evidence="1" type="ORF">MANES_18G089366v8</name>
</gene>
<protein>
    <submittedName>
        <fullName evidence="1">Uncharacterized protein</fullName>
    </submittedName>
</protein>
<dbReference type="Proteomes" id="UP000091857">
    <property type="component" value="Chromosome 18"/>
</dbReference>
<evidence type="ECO:0000313" key="2">
    <source>
        <dbReference type="Proteomes" id="UP000091857"/>
    </source>
</evidence>
<reference evidence="2" key="1">
    <citation type="journal article" date="2016" name="Nat. Biotechnol.">
        <title>Sequencing wild and cultivated cassava and related species reveals extensive interspecific hybridization and genetic diversity.</title>
        <authorList>
            <person name="Bredeson J.V."/>
            <person name="Lyons J.B."/>
            <person name="Prochnik S.E."/>
            <person name="Wu G.A."/>
            <person name="Ha C.M."/>
            <person name="Edsinger-Gonzales E."/>
            <person name="Grimwood J."/>
            <person name="Schmutz J."/>
            <person name="Rabbi I.Y."/>
            <person name="Egesi C."/>
            <person name="Nauluvula P."/>
            <person name="Lebot V."/>
            <person name="Ndunguru J."/>
            <person name="Mkamilo G."/>
            <person name="Bart R.S."/>
            <person name="Setter T.L."/>
            <person name="Gleadow R.M."/>
            <person name="Kulakow P."/>
            <person name="Ferguson M.E."/>
            <person name="Rounsley S."/>
            <person name="Rokhsar D.S."/>
        </authorList>
    </citation>
    <scope>NUCLEOTIDE SEQUENCE [LARGE SCALE GENOMIC DNA]</scope>
    <source>
        <strain evidence="2">cv. AM560-2</strain>
    </source>
</reference>